<name>A0A397S1R3_9GLOM</name>
<dbReference type="Proteomes" id="UP000265703">
    <property type="component" value="Unassembled WGS sequence"/>
</dbReference>
<evidence type="ECO:0000313" key="2">
    <source>
        <dbReference type="EMBL" id="RIA79442.1"/>
    </source>
</evidence>
<dbReference type="OrthoDB" id="2441284at2759"/>
<comment type="caution">
    <text evidence="2">The sequence shown here is derived from an EMBL/GenBank/DDBJ whole genome shotgun (WGS) entry which is preliminary data.</text>
</comment>
<keyword evidence="3" id="KW-1185">Reference proteome</keyword>
<organism evidence="2 3">
    <name type="scientific">Glomus cerebriforme</name>
    <dbReference type="NCBI Taxonomy" id="658196"/>
    <lineage>
        <taxon>Eukaryota</taxon>
        <taxon>Fungi</taxon>
        <taxon>Fungi incertae sedis</taxon>
        <taxon>Mucoromycota</taxon>
        <taxon>Glomeromycotina</taxon>
        <taxon>Glomeromycetes</taxon>
        <taxon>Glomerales</taxon>
        <taxon>Glomeraceae</taxon>
        <taxon>Glomus</taxon>
    </lineage>
</organism>
<reference evidence="2 3" key="1">
    <citation type="submission" date="2018-06" db="EMBL/GenBank/DDBJ databases">
        <title>Comparative genomics reveals the genomic features of Rhizophagus irregularis, R. cerebriforme, R. diaphanum and Gigaspora rosea, and their symbiotic lifestyle signature.</title>
        <authorList>
            <person name="Morin E."/>
            <person name="San Clemente H."/>
            <person name="Chen E.C.H."/>
            <person name="De La Providencia I."/>
            <person name="Hainaut M."/>
            <person name="Kuo A."/>
            <person name="Kohler A."/>
            <person name="Murat C."/>
            <person name="Tang N."/>
            <person name="Roy S."/>
            <person name="Loubradou J."/>
            <person name="Henrissat B."/>
            <person name="Grigoriev I.V."/>
            <person name="Corradi N."/>
            <person name="Roux C."/>
            <person name="Martin F.M."/>
        </authorList>
    </citation>
    <scope>NUCLEOTIDE SEQUENCE [LARGE SCALE GENOMIC DNA]</scope>
    <source>
        <strain evidence="2 3">DAOM 227022</strain>
    </source>
</reference>
<feature type="compositionally biased region" description="Basic residues" evidence="1">
    <location>
        <begin position="36"/>
        <end position="49"/>
    </location>
</feature>
<protein>
    <submittedName>
        <fullName evidence="2">Uncharacterized protein</fullName>
    </submittedName>
</protein>
<evidence type="ECO:0000313" key="3">
    <source>
        <dbReference type="Proteomes" id="UP000265703"/>
    </source>
</evidence>
<dbReference type="AlphaFoldDB" id="A0A397S1R3"/>
<proteinExistence type="predicted"/>
<sequence length="289" mass="33816">MDNFNNSTPDVLSSSKAIMREEENKEKKEEKNERKKEKKKKKKGKRSRGAKSMETHGSTDIFTSAPGSVSKLTVHSRTSPQLQNTSNIDKCIIDDKSQKKKNNSNLLWNISNSPKKEGQKSLGYDLEIRYSDQYMHNRCVNEINELNLPDYICEQLDKNNHLEFHQITKKDSLDFVDDEYIEYLNDTYGITGIQPVFIDHSGYVIWLLDKDGNMYQWCEMQQGLRYMGKDLIDGLTNYFIYPENLCEVMEDTGERIPVEEFKREMKEKAKRIWDNRIILKNINSAKLES</sequence>
<dbReference type="EMBL" id="QKYT01001297">
    <property type="protein sequence ID" value="RIA79442.1"/>
    <property type="molecule type" value="Genomic_DNA"/>
</dbReference>
<evidence type="ECO:0000256" key="1">
    <source>
        <dbReference type="SAM" id="MobiDB-lite"/>
    </source>
</evidence>
<feature type="compositionally biased region" description="Polar residues" evidence="1">
    <location>
        <begin position="1"/>
        <end position="16"/>
    </location>
</feature>
<gene>
    <name evidence="2" type="ORF">C1645_840680</name>
</gene>
<feature type="region of interest" description="Disordered" evidence="1">
    <location>
        <begin position="1"/>
        <end position="66"/>
    </location>
</feature>
<accession>A0A397S1R3</accession>
<feature type="compositionally biased region" description="Basic and acidic residues" evidence="1">
    <location>
        <begin position="18"/>
        <end position="35"/>
    </location>
</feature>
<dbReference type="STRING" id="658196.A0A397S1R3"/>
<feature type="compositionally biased region" description="Polar residues" evidence="1">
    <location>
        <begin position="55"/>
        <end position="66"/>
    </location>
</feature>